<evidence type="ECO:0000256" key="6">
    <source>
        <dbReference type="ARBA" id="ARBA00023034"/>
    </source>
</evidence>
<dbReference type="PANTHER" id="PTHR13302:SF8">
    <property type="entry name" value="CONSERVED OLIGOMERIC GOLGI COMPLEX SUBUNIT 3"/>
    <property type="match status" value="1"/>
</dbReference>
<dbReference type="AlphaFoldDB" id="A0A9N9FAY9"/>
<gene>
    <name evidence="12" type="ORF">AGERDE_LOCUS5287</name>
</gene>
<evidence type="ECO:0000256" key="1">
    <source>
        <dbReference type="ARBA" id="ARBA00004395"/>
    </source>
</evidence>
<dbReference type="GO" id="GO:0005801">
    <property type="term" value="C:cis-Golgi network"/>
    <property type="evidence" value="ECO:0007669"/>
    <property type="project" value="InterPro"/>
</dbReference>
<comment type="subcellular location">
    <subcellularLocation>
        <location evidence="1">Golgi apparatus membrane</location>
        <topology evidence="1">Peripheral membrane protein</topology>
    </subcellularLocation>
</comment>
<dbReference type="GO" id="GO:0007030">
    <property type="term" value="P:Golgi organization"/>
    <property type="evidence" value="ECO:0007669"/>
    <property type="project" value="TreeGrafter"/>
</dbReference>
<feature type="domain" description="Conserved oligomeric Golgi complex subunit 3 N-terminal" evidence="10">
    <location>
        <begin position="133"/>
        <end position="268"/>
    </location>
</feature>
<dbReference type="GO" id="GO:0006891">
    <property type="term" value="P:intra-Golgi vesicle-mediated transport"/>
    <property type="evidence" value="ECO:0007669"/>
    <property type="project" value="TreeGrafter"/>
</dbReference>
<organism evidence="12 13">
    <name type="scientific">Ambispora gerdemannii</name>
    <dbReference type="NCBI Taxonomy" id="144530"/>
    <lineage>
        <taxon>Eukaryota</taxon>
        <taxon>Fungi</taxon>
        <taxon>Fungi incertae sedis</taxon>
        <taxon>Mucoromycota</taxon>
        <taxon>Glomeromycotina</taxon>
        <taxon>Glomeromycetes</taxon>
        <taxon>Archaeosporales</taxon>
        <taxon>Ambisporaceae</taxon>
        <taxon>Ambispora</taxon>
    </lineage>
</organism>
<sequence length="813" mass="92975">MTVRNRGVTLEEWESKTQLTELQKQSVLEIQDACLELPLPEGYLHDIGGGTGTPQLVSSPSLKENYRTSPYPRLTPSPLPKSRSTTNLLAELAAEAAAAVASSTDASSLGISQPIETTQQFFDWFAKMETDMEKDQEDVYSQIDSTVKLFHDLDGNFRFVEERTKALQTACEKLLEEQNHLEVLADAMASKLAYYNELETISDLFSSLGENICEKEEFLPMLSRLDECLEYMQGNLRYRDSEPYLISFRQCMTRGMNLIKITFVGIIKGLGIEIAKKTNQPLNLESQQELFYSKFRSLAPRLKPLLSEIEKRCPAYGEYTSLLSDCYNAYFSVRQQLLIPAIVAQIQTMGSGGSDILAFTRNGYSYMKSLCSDEYSLFHEFFSTGGDDLYGNLDLLCSYLYDELRPLIIHEAHIDTLSELCTILQDHAIHDKQLAEKGKSGLRFSFLIRNVLQDAQQRLVFRAQTYIDSNIKKFVPQPNDLDYPNKLEDSSEITAGPALLPVQQEHGDDDVNNEDNRSNISTSSFFNKTETTENYRGCFPTLQRTLWILSKLYLCINDSIFDGIAQEVVQLCLQSLLTASETITKKNKLDGQLFLIKHLLILKEQISAFKTQFIHDEKDLDFSEMTDAINEILQNKYSILRPNTLFGLAQKGIPKVVESRVDSKLEVDKKLKRVCEEFILDNAKEAVSAFRMRNDLKPAHQQTVLKNQSFAQLKNIIQVYEEFQTAVKLRLRFIISKLSQYLNDTKTENVLLKPMQNHIIESYQAFYDIIELEFDMVKLQSSLSSVENVKIWVEDPDSWQDEREESEDVVWYS</sequence>
<dbReference type="EMBL" id="CAJVPL010000696">
    <property type="protein sequence ID" value="CAG8522061.1"/>
    <property type="molecule type" value="Genomic_DNA"/>
</dbReference>
<reference evidence="12" key="1">
    <citation type="submission" date="2021-06" db="EMBL/GenBank/DDBJ databases">
        <authorList>
            <person name="Kallberg Y."/>
            <person name="Tangrot J."/>
            <person name="Rosling A."/>
        </authorList>
    </citation>
    <scope>NUCLEOTIDE SEQUENCE</scope>
    <source>
        <strain evidence="12">MT106</strain>
    </source>
</reference>
<evidence type="ECO:0000256" key="8">
    <source>
        <dbReference type="ARBA" id="ARBA00031339"/>
    </source>
</evidence>
<keyword evidence="5" id="KW-0653">Protein transport</keyword>
<dbReference type="GO" id="GO:0017119">
    <property type="term" value="C:Golgi transport complex"/>
    <property type="evidence" value="ECO:0007669"/>
    <property type="project" value="TreeGrafter"/>
</dbReference>
<evidence type="ECO:0000256" key="7">
    <source>
        <dbReference type="ARBA" id="ARBA00023136"/>
    </source>
</evidence>
<accession>A0A9N9FAY9</accession>
<dbReference type="Pfam" id="PF20671">
    <property type="entry name" value="COG3_C"/>
    <property type="match status" value="1"/>
</dbReference>
<feature type="domain" description="Conserved oligomeric Golgi complex subunit 3 C-terminal" evidence="11">
    <location>
        <begin position="290"/>
        <end position="625"/>
    </location>
</feature>
<dbReference type="InterPro" id="IPR048685">
    <property type="entry name" value="COG3_C"/>
</dbReference>
<keyword evidence="7" id="KW-0472">Membrane</keyword>
<keyword evidence="13" id="KW-1185">Reference proteome</keyword>
<proteinExistence type="inferred from homology"/>
<keyword evidence="6" id="KW-0333">Golgi apparatus</keyword>
<protein>
    <recommendedName>
        <fullName evidence="3">Conserved oligomeric Golgi complex subunit 3</fullName>
    </recommendedName>
    <alternativeName>
        <fullName evidence="8">Component of oligomeric Golgi complex 3</fullName>
    </alternativeName>
</protein>
<evidence type="ECO:0000256" key="4">
    <source>
        <dbReference type="ARBA" id="ARBA00022448"/>
    </source>
</evidence>
<evidence type="ECO:0000313" key="13">
    <source>
        <dbReference type="Proteomes" id="UP000789831"/>
    </source>
</evidence>
<dbReference type="OrthoDB" id="296793at2759"/>
<dbReference type="InterPro" id="IPR048320">
    <property type="entry name" value="COG3_N"/>
</dbReference>
<evidence type="ECO:0000256" key="9">
    <source>
        <dbReference type="SAM" id="MobiDB-lite"/>
    </source>
</evidence>
<keyword evidence="4" id="KW-0813">Transport</keyword>
<dbReference type="InterPro" id="IPR007265">
    <property type="entry name" value="COG_su3"/>
</dbReference>
<evidence type="ECO:0000259" key="10">
    <source>
        <dbReference type="Pfam" id="PF04136"/>
    </source>
</evidence>
<feature type="region of interest" description="Disordered" evidence="9">
    <location>
        <begin position="504"/>
        <end position="523"/>
    </location>
</feature>
<name>A0A9N9FAY9_9GLOM</name>
<dbReference type="PANTHER" id="PTHR13302">
    <property type="entry name" value="CONSERVED OLIGOMERIC GOLGI COMPLEX COMPONENT 3"/>
    <property type="match status" value="1"/>
</dbReference>
<dbReference type="Proteomes" id="UP000789831">
    <property type="component" value="Unassembled WGS sequence"/>
</dbReference>
<evidence type="ECO:0000256" key="2">
    <source>
        <dbReference type="ARBA" id="ARBA00009936"/>
    </source>
</evidence>
<comment type="caution">
    <text evidence="12">The sequence shown here is derived from an EMBL/GenBank/DDBJ whole genome shotgun (WGS) entry which is preliminary data.</text>
</comment>
<dbReference type="GO" id="GO:0000139">
    <property type="term" value="C:Golgi membrane"/>
    <property type="evidence" value="ECO:0007669"/>
    <property type="project" value="UniProtKB-SubCell"/>
</dbReference>
<feature type="region of interest" description="Disordered" evidence="9">
    <location>
        <begin position="46"/>
        <end position="82"/>
    </location>
</feature>
<evidence type="ECO:0000313" key="12">
    <source>
        <dbReference type="EMBL" id="CAG8522061.1"/>
    </source>
</evidence>
<evidence type="ECO:0000256" key="3">
    <source>
        <dbReference type="ARBA" id="ARBA00020976"/>
    </source>
</evidence>
<evidence type="ECO:0000259" key="11">
    <source>
        <dbReference type="Pfam" id="PF20671"/>
    </source>
</evidence>
<comment type="similarity">
    <text evidence="2">Belongs to the COG3 family.</text>
</comment>
<feature type="compositionally biased region" description="Polar residues" evidence="9">
    <location>
        <begin position="53"/>
        <end position="62"/>
    </location>
</feature>
<dbReference type="GO" id="GO:0006886">
    <property type="term" value="P:intracellular protein transport"/>
    <property type="evidence" value="ECO:0007669"/>
    <property type="project" value="InterPro"/>
</dbReference>
<evidence type="ECO:0000256" key="5">
    <source>
        <dbReference type="ARBA" id="ARBA00022927"/>
    </source>
</evidence>
<dbReference type="Pfam" id="PF04136">
    <property type="entry name" value="COG3_N"/>
    <property type="match status" value="1"/>
</dbReference>